<reference evidence="1" key="1">
    <citation type="submission" date="2020-10" db="EMBL/GenBank/DDBJ databases">
        <authorList>
            <person name="Gilroy R."/>
        </authorList>
    </citation>
    <scope>NUCLEOTIDE SEQUENCE</scope>
    <source>
        <strain evidence="1">CHK193-30670</strain>
    </source>
</reference>
<reference evidence="1" key="2">
    <citation type="journal article" date="2021" name="PeerJ">
        <title>Extensive microbial diversity within the chicken gut microbiome revealed by metagenomics and culture.</title>
        <authorList>
            <person name="Gilroy R."/>
            <person name="Ravi A."/>
            <person name="Getino M."/>
            <person name="Pursley I."/>
            <person name="Horton D.L."/>
            <person name="Alikhan N.F."/>
            <person name="Baker D."/>
            <person name="Gharbi K."/>
            <person name="Hall N."/>
            <person name="Watson M."/>
            <person name="Adriaenssens E.M."/>
            <person name="Foster-Nyarko E."/>
            <person name="Jarju S."/>
            <person name="Secka A."/>
            <person name="Antonio M."/>
            <person name="Oren A."/>
            <person name="Chaudhuri R.R."/>
            <person name="La Ragione R."/>
            <person name="Hildebrand F."/>
            <person name="Pallen M.J."/>
        </authorList>
    </citation>
    <scope>NUCLEOTIDE SEQUENCE</scope>
    <source>
        <strain evidence="1">CHK193-30670</strain>
    </source>
</reference>
<sequence>MEELNNKSTSFNDIFYKMNRIIMETQPKEFSIESQKELVELCLKKYTLEKLQELGFNKMISDTESKALDLIGLFDILVTMIPKKKHFDTIRFYIHYILEFAGSLQGWSITWYSENQEDTEISFDIDGKWTELTTPLNEDYAQTFKFVYDVFQSKFMVKSPVKKINNKSMN</sequence>
<gene>
    <name evidence="1" type="ORF">IAB68_04035</name>
</gene>
<evidence type="ECO:0000313" key="1">
    <source>
        <dbReference type="EMBL" id="HIU40449.1"/>
    </source>
</evidence>
<evidence type="ECO:0000313" key="2">
    <source>
        <dbReference type="Proteomes" id="UP000824074"/>
    </source>
</evidence>
<accession>A0A9D1LHZ0</accession>
<organism evidence="1 2">
    <name type="scientific">Candidatus Aphodocola excrementigallinarum</name>
    <dbReference type="NCBI Taxonomy" id="2840670"/>
    <lineage>
        <taxon>Bacteria</taxon>
        <taxon>Bacillati</taxon>
        <taxon>Bacillota</taxon>
        <taxon>Bacilli</taxon>
        <taxon>Candidatus Aphodocola</taxon>
    </lineage>
</organism>
<dbReference type="Proteomes" id="UP000824074">
    <property type="component" value="Unassembled WGS sequence"/>
</dbReference>
<comment type="caution">
    <text evidence="1">The sequence shown here is derived from an EMBL/GenBank/DDBJ whole genome shotgun (WGS) entry which is preliminary data.</text>
</comment>
<dbReference type="AlphaFoldDB" id="A0A9D1LHZ0"/>
<name>A0A9D1LHZ0_9FIRM</name>
<dbReference type="EMBL" id="DVMT01000040">
    <property type="protein sequence ID" value="HIU40449.1"/>
    <property type="molecule type" value="Genomic_DNA"/>
</dbReference>
<proteinExistence type="predicted"/>
<protein>
    <submittedName>
        <fullName evidence="1">Uncharacterized protein</fullName>
    </submittedName>
</protein>